<dbReference type="Proteomes" id="UP000193409">
    <property type="component" value="Unassembled WGS sequence"/>
</dbReference>
<organism evidence="1 2">
    <name type="scientific">Pseudoruegeria aquimaris</name>
    <dbReference type="NCBI Taxonomy" id="393663"/>
    <lineage>
        <taxon>Bacteria</taxon>
        <taxon>Pseudomonadati</taxon>
        <taxon>Pseudomonadota</taxon>
        <taxon>Alphaproteobacteria</taxon>
        <taxon>Rhodobacterales</taxon>
        <taxon>Roseobacteraceae</taxon>
        <taxon>Pseudoruegeria</taxon>
    </lineage>
</organism>
<name>A0A1Y5RNQ6_9RHOB</name>
<dbReference type="RefSeq" id="WP_085867389.1">
    <property type="nucleotide sequence ID" value="NZ_FWFQ01000004.1"/>
</dbReference>
<accession>A0A1Y5RNQ6</accession>
<proteinExistence type="predicted"/>
<dbReference type="EMBL" id="FWFQ01000004">
    <property type="protein sequence ID" value="SLN21758.1"/>
    <property type="molecule type" value="Genomic_DNA"/>
</dbReference>
<protein>
    <recommendedName>
        <fullName evidence="3">DUF2793 domain-containing protein</fullName>
    </recommendedName>
</protein>
<evidence type="ECO:0008006" key="3">
    <source>
        <dbReference type="Google" id="ProtNLM"/>
    </source>
</evidence>
<reference evidence="1 2" key="1">
    <citation type="submission" date="2017-03" db="EMBL/GenBank/DDBJ databases">
        <authorList>
            <person name="Afonso C.L."/>
            <person name="Miller P.J."/>
            <person name="Scott M.A."/>
            <person name="Spackman E."/>
            <person name="Goraichik I."/>
            <person name="Dimitrov K.M."/>
            <person name="Suarez D.L."/>
            <person name="Swayne D.E."/>
        </authorList>
    </citation>
    <scope>NUCLEOTIDE SEQUENCE [LARGE SCALE GENOMIC DNA]</scope>
    <source>
        <strain evidence="1 2">CECT 7680</strain>
    </source>
</reference>
<evidence type="ECO:0000313" key="1">
    <source>
        <dbReference type="EMBL" id="SLN21758.1"/>
    </source>
</evidence>
<sequence>MADSNRLGLAYLDAAQAQKHVTVNEGFARLDALVNLSLKSVTETVPPTLAAEGDAYAVPAGAVNDWAGKDGRIAYFSNGGWDFATPQEGWRAFVEDAAAQALFHGGAWRLNALARSANGAQTSLRILEFDHVLTAGATSQTGVNIPANAMVFGLTGRVVDALAGTLSDWSVGVSGSPTQFGSGLGTAAGSWMRGMLGSPTTYYGATPLLLTANGGDFAGGTVRFALHLLELGLPEA</sequence>
<dbReference type="AlphaFoldDB" id="A0A1Y5RNQ6"/>
<dbReference type="Pfam" id="PF10983">
    <property type="entry name" value="DUF2793"/>
    <property type="match status" value="1"/>
</dbReference>
<evidence type="ECO:0000313" key="2">
    <source>
        <dbReference type="Proteomes" id="UP000193409"/>
    </source>
</evidence>
<dbReference type="OrthoDB" id="564699at2"/>
<keyword evidence="2" id="KW-1185">Reference proteome</keyword>
<gene>
    <name evidence="1" type="ORF">PSA7680_00825</name>
</gene>
<dbReference type="InterPro" id="IPR021251">
    <property type="entry name" value="DUF2793"/>
</dbReference>